<evidence type="ECO:0000313" key="2">
    <source>
        <dbReference type="Proteomes" id="UP000295706"/>
    </source>
</evidence>
<dbReference type="GO" id="GO:0004519">
    <property type="term" value="F:endonuclease activity"/>
    <property type="evidence" value="ECO:0007669"/>
    <property type="project" value="InterPro"/>
</dbReference>
<dbReference type="GO" id="GO:0110001">
    <property type="term" value="C:toxin-antitoxin complex"/>
    <property type="evidence" value="ECO:0007669"/>
    <property type="project" value="InterPro"/>
</dbReference>
<evidence type="ECO:0000313" key="1">
    <source>
        <dbReference type="EMBL" id="TDB68270.1"/>
    </source>
</evidence>
<dbReference type="EMBL" id="SMJU01000002">
    <property type="protein sequence ID" value="TDB68270.1"/>
    <property type="molecule type" value="Genomic_DNA"/>
</dbReference>
<dbReference type="Proteomes" id="UP000295706">
    <property type="component" value="Unassembled WGS sequence"/>
</dbReference>
<dbReference type="GO" id="GO:0003723">
    <property type="term" value="F:RNA binding"/>
    <property type="evidence" value="ECO:0007669"/>
    <property type="project" value="InterPro"/>
</dbReference>
<sequence length="51" mass="5926">MEKNSRVIFNISGNKHRLIVAINYHFKVVRVCFIGTHAEYDKVDATTVNLY</sequence>
<name>A0A4R4KJ20_9BACT</name>
<comment type="caution">
    <text evidence="1">The sequence shown here is derived from an EMBL/GenBank/DDBJ whole genome shotgun (WGS) entry which is preliminary data.</text>
</comment>
<dbReference type="AlphaFoldDB" id="A0A4R4KJ20"/>
<gene>
    <name evidence="1" type="ORF">EZE20_03185</name>
</gene>
<dbReference type="InterPro" id="IPR018669">
    <property type="entry name" value="Toxin_HigB"/>
</dbReference>
<protein>
    <submittedName>
        <fullName evidence="1">Type II toxin-antitoxin system HigB family toxin</fullName>
    </submittedName>
</protein>
<keyword evidence="2" id="KW-1185">Reference proteome</keyword>
<proteinExistence type="predicted"/>
<dbReference type="Pfam" id="PF09907">
    <property type="entry name" value="HigB_toxin"/>
    <property type="match status" value="1"/>
</dbReference>
<reference evidence="1 2" key="1">
    <citation type="submission" date="2019-02" db="EMBL/GenBank/DDBJ databases">
        <title>Arundinibacter roseus gen. nov., sp. nov., a new member of the family Cytophagaceae.</title>
        <authorList>
            <person name="Szuroczki S."/>
            <person name="Khayer B."/>
            <person name="Sproer C."/>
            <person name="Toumi M."/>
            <person name="Szabo A."/>
            <person name="Felfoldi T."/>
            <person name="Schumann P."/>
            <person name="Toth E."/>
        </authorList>
    </citation>
    <scope>NUCLEOTIDE SEQUENCE [LARGE SCALE GENOMIC DNA]</scope>
    <source>
        <strain evidence="1 2">DMA-k-7a</strain>
    </source>
</reference>
<accession>A0A4R4KJ20</accession>
<organism evidence="1 2">
    <name type="scientific">Arundinibacter roseus</name>
    <dbReference type="NCBI Taxonomy" id="2070510"/>
    <lineage>
        <taxon>Bacteria</taxon>
        <taxon>Pseudomonadati</taxon>
        <taxon>Bacteroidota</taxon>
        <taxon>Cytophagia</taxon>
        <taxon>Cytophagales</taxon>
        <taxon>Spirosomataceae</taxon>
        <taxon>Arundinibacter</taxon>
    </lineage>
</organism>
<dbReference type="OrthoDB" id="9799912at2"/>